<evidence type="ECO:0008006" key="3">
    <source>
        <dbReference type="Google" id="ProtNLM"/>
    </source>
</evidence>
<keyword evidence="2" id="KW-1185">Reference proteome</keyword>
<evidence type="ECO:0000313" key="2">
    <source>
        <dbReference type="Proteomes" id="UP000427071"/>
    </source>
</evidence>
<gene>
    <name evidence="1" type="ORF">CKALI_00150</name>
</gene>
<protein>
    <recommendedName>
        <fullName evidence="3">ABC transporter ATPase</fullName>
    </recommendedName>
</protein>
<dbReference type="KEGG" id="ckw:CKALI_00150"/>
<organism evidence="1 2">
    <name type="scientific">Corynebacterium kalinowskii</name>
    <dbReference type="NCBI Taxonomy" id="2675216"/>
    <lineage>
        <taxon>Bacteria</taxon>
        <taxon>Bacillati</taxon>
        <taxon>Actinomycetota</taxon>
        <taxon>Actinomycetes</taxon>
        <taxon>Mycobacteriales</taxon>
        <taxon>Corynebacteriaceae</taxon>
        <taxon>Corynebacterium</taxon>
    </lineage>
</organism>
<dbReference type="RefSeq" id="WP_156191398.1">
    <property type="nucleotide sequence ID" value="NZ_CP046452.1"/>
</dbReference>
<reference evidence="2" key="1">
    <citation type="submission" date="2019-11" db="EMBL/GenBank/DDBJ databases">
        <title>Complete genome sequence of Corynebacterium kalinowskii 1959, a novel Corynebacterium species isolated from soil of a small paddock in Vilsendorf, Germany.</title>
        <authorList>
            <person name="Schaffert L."/>
            <person name="Ruwe M."/>
            <person name="Milse J."/>
            <person name="Hanuschka K."/>
            <person name="Ortseifen V."/>
            <person name="Droste J."/>
            <person name="Brandt D."/>
            <person name="Schlueter L."/>
            <person name="Kutter Y."/>
            <person name="Vinke S."/>
            <person name="Viehoefer P."/>
            <person name="Jacob L."/>
            <person name="Luebke N.-C."/>
            <person name="Schulte-Berndt E."/>
            <person name="Hain C."/>
            <person name="Linder M."/>
            <person name="Schmidt P."/>
            <person name="Wollenschlaeger L."/>
            <person name="Luttermann T."/>
            <person name="Thieme E."/>
            <person name="Hassa J."/>
            <person name="Haak M."/>
            <person name="Wittchen M."/>
            <person name="Mentz A."/>
            <person name="Persicke M."/>
            <person name="Busche T."/>
            <person name="Ruckert C."/>
        </authorList>
    </citation>
    <scope>NUCLEOTIDE SEQUENCE [LARGE SCALE GENOMIC DNA]</scope>
    <source>
        <strain evidence="2">1959</strain>
    </source>
</reference>
<accession>A0A6B8V739</accession>
<proteinExistence type="predicted"/>
<evidence type="ECO:0000313" key="1">
    <source>
        <dbReference type="EMBL" id="QGU00932.1"/>
    </source>
</evidence>
<dbReference type="AlphaFoldDB" id="A0A6B8V739"/>
<dbReference type="EMBL" id="CP046452">
    <property type="protein sequence ID" value="QGU00932.1"/>
    <property type="molecule type" value="Genomic_DNA"/>
</dbReference>
<name>A0A6B8V739_9CORY</name>
<dbReference type="Proteomes" id="UP000427071">
    <property type="component" value="Chromosome"/>
</dbReference>
<sequence length="268" mass="29218">MTSVSKPSNADLYGLALTTIGSATKLPLVRVDREEFLREQFKDHPRLDEILKKGPQAVFELEDLREKAKKLVRKNTSTTAGLSFASGLPANPLVAIPAGSVDVAQYFAFALRMAQQIAYLFGEDDLFTSQSHSLSEEARIRVIGYLGVMFGAAGAAALVARTAQEISEQVGRRFAAQGLMKTTWYPLVKKVGAAIGQKITTKTVEKTVTKMVPLAGGVISGGITYVTFRPMGNRLIDVLIRNLNGEFDEVLREKEAMPILEGEVIDEL</sequence>